<proteinExistence type="predicted"/>
<evidence type="ECO:0000313" key="8">
    <source>
        <dbReference type="Proteomes" id="UP000001399"/>
    </source>
</evidence>
<feature type="domain" description="NADH:flavin oxidoreductase/NADH oxidase N-terminal" evidence="6">
    <location>
        <begin position="25"/>
        <end position="361"/>
    </location>
</feature>
<dbReference type="GO" id="GO:0003959">
    <property type="term" value="F:NADPH dehydrogenase activity"/>
    <property type="evidence" value="ECO:0007669"/>
    <property type="project" value="InterPro"/>
</dbReference>
<evidence type="ECO:0000256" key="4">
    <source>
        <dbReference type="ARBA" id="ARBA00022857"/>
    </source>
</evidence>
<dbReference type="Pfam" id="PF00724">
    <property type="entry name" value="Oxidored_FMN"/>
    <property type="match status" value="1"/>
</dbReference>
<dbReference type="InterPro" id="IPR044152">
    <property type="entry name" value="YqjM-like"/>
</dbReference>
<evidence type="ECO:0000313" key="7">
    <source>
        <dbReference type="EMBL" id="ADP71792.1"/>
    </source>
</evidence>
<sequence length="379" mass="41234">MTDHSTQRSGQADTRQDYGVPEVDLLTPLTLRGVTFRNRIAVSPMCQYSAKDGFANDWHLVHLGSRASGGAGLVIAEATAVTPEGRISPYDLGLWSDDHIEPLARIARFIESQGAVPGIQIAHAGRKASTDAPWNGGRALPPEQGGWRPVAPSAVPFSPESPTPTALSEDGIAHVIAAFEEATRRALKAGFKVIEIHGAHGYLLHEFLSPLSNHRTDQWGGSFENRARLTLTVAERLRAILPDDLPLFVRISATDWVPGGWDDTQSVELAKHLKRIGVDLIDVSTGALTPTAQIPVAKGFQVPFARRIREEADIRTGAVGLITDPQQANDIITGGDANLVLIAREFLRDPYFALRAERELNGGEKSWPLQYGYAVKRRS</sequence>
<dbReference type="InterPro" id="IPR001155">
    <property type="entry name" value="OxRdtase_FMN_N"/>
</dbReference>
<keyword evidence="8" id="KW-1185">Reference proteome</keyword>
<keyword evidence="5" id="KW-0560">Oxidoreductase</keyword>
<reference evidence="8" key="1">
    <citation type="journal article" date="2011" name="J. Bacteriol.">
        <title>Genome sequences of eight morphologically diverse alphaproteobacteria.</title>
        <authorList>
            <consortium name="US DOE Joint Genome Institute"/>
            <person name="Brown P.J."/>
            <person name="Kysela D.T."/>
            <person name="Buechlein A."/>
            <person name="Hemmerich C."/>
            <person name="Brun Y.V."/>
        </authorList>
    </citation>
    <scope>NUCLEOTIDE SEQUENCE [LARGE SCALE GENOMIC DNA]</scope>
    <source>
        <strain evidence="8">ATCC 17100 / ATH 3.1.1 / DSM 162 / LMG 4299</strain>
    </source>
</reference>
<dbReference type="GO" id="GO:0010181">
    <property type="term" value="F:FMN binding"/>
    <property type="evidence" value="ECO:0007669"/>
    <property type="project" value="InterPro"/>
</dbReference>
<protein>
    <submittedName>
        <fullName evidence="7">NADH:flavin oxidoreductase/NADH oxidase</fullName>
    </submittedName>
</protein>
<dbReference type="EMBL" id="CP002292">
    <property type="protein sequence ID" value="ADP71792.1"/>
    <property type="molecule type" value="Genomic_DNA"/>
</dbReference>
<dbReference type="Proteomes" id="UP000001399">
    <property type="component" value="Chromosome"/>
</dbReference>
<keyword evidence="4" id="KW-0521">NADP</keyword>
<name>E3I6S4_RHOVT</name>
<evidence type="ECO:0000259" key="6">
    <source>
        <dbReference type="Pfam" id="PF00724"/>
    </source>
</evidence>
<evidence type="ECO:0000256" key="3">
    <source>
        <dbReference type="ARBA" id="ARBA00022643"/>
    </source>
</evidence>
<gene>
    <name evidence="7" type="ordered locus">Rvan_2577</name>
</gene>
<dbReference type="KEGG" id="rva:Rvan_2577"/>
<dbReference type="CDD" id="cd02932">
    <property type="entry name" value="OYE_YqiM_FMN"/>
    <property type="match status" value="1"/>
</dbReference>
<accession>E3I6S4</accession>
<dbReference type="GO" id="GO:0050661">
    <property type="term" value="F:NADP binding"/>
    <property type="evidence" value="ECO:0007669"/>
    <property type="project" value="InterPro"/>
</dbReference>
<dbReference type="HOGENOM" id="CLU_012153_2_0_5"/>
<keyword evidence="2" id="KW-0285">Flavoprotein</keyword>
<evidence type="ECO:0000256" key="5">
    <source>
        <dbReference type="ARBA" id="ARBA00023002"/>
    </source>
</evidence>
<evidence type="ECO:0000256" key="1">
    <source>
        <dbReference type="ARBA" id="ARBA00001917"/>
    </source>
</evidence>
<dbReference type="SUPFAM" id="SSF51395">
    <property type="entry name" value="FMN-linked oxidoreductases"/>
    <property type="match status" value="1"/>
</dbReference>
<dbReference type="OrthoDB" id="9804454at2"/>
<dbReference type="AlphaFoldDB" id="E3I6S4"/>
<comment type="cofactor">
    <cofactor evidence="1">
        <name>FMN</name>
        <dbReference type="ChEBI" id="CHEBI:58210"/>
    </cofactor>
</comment>
<dbReference type="InterPro" id="IPR013785">
    <property type="entry name" value="Aldolase_TIM"/>
</dbReference>
<dbReference type="eggNOG" id="COG1902">
    <property type="taxonomic scope" value="Bacteria"/>
</dbReference>
<dbReference type="RefSeq" id="WP_013420170.1">
    <property type="nucleotide sequence ID" value="NC_014664.1"/>
</dbReference>
<dbReference type="Gene3D" id="3.20.20.70">
    <property type="entry name" value="Aldolase class I"/>
    <property type="match status" value="1"/>
</dbReference>
<dbReference type="PANTHER" id="PTHR43303">
    <property type="entry name" value="NADPH DEHYDROGENASE C23G7.10C-RELATED"/>
    <property type="match status" value="1"/>
</dbReference>
<organism evidence="7 8">
    <name type="scientific">Rhodomicrobium vannielii (strain ATCC 17100 / DSM 162 / LMG 4299 / NCIMB 10020 / ATH 3.1.1)</name>
    <dbReference type="NCBI Taxonomy" id="648757"/>
    <lineage>
        <taxon>Bacteria</taxon>
        <taxon>Pseudomonadati</taxon>
        <taxon>Pseudomonadota</taxon>
        <taxon>Alphaproteobacteria</taxon>
        <taxon>Hyphomicrobiales</taxon>
        <taxon>Hyphomicrobiaceae</taxon>
        <taxon>Rhodomicrobium</taxon>
    </lineage>
</organism>
<evidence type="ECO:0000256" key="2">
    <source>
        <dbReference type="ARBA" id="ARBA00022630"/>
    </source>
</evidence>
<keyword evidence="3" id="KW-0288">FMN</keyword>
<dbReference type="STRING" id="648757.Rvan_2577"/>
<dbReference type="PANTHER" id="PTHR43303:SF4">
    <property type="entry name" value="NADPH DEHYDROGENASE C23G7.10C-RELATED"/>
    <property type="match status" value="1"/>
</dbReference>